<dbReference type="VEuPathDB" id="FungiDB:ASPZODRAFT_738157"/>
<dbReference type="GeneID" id="34616384"/>
<protein>
    <submittedName>
        <fullName evidence="1">Uncharacterized protein</fullName>
    </submittedName>
</protein>
<dbReference type="Proteomes" id="UP000184188">
    <property type="component" value="Unassembled WGS sequence"/>
</dbReference>
<sequence length="148" mass="17083">MVHFWQATLLSSYSFTPDSLEVWGSRARHTAAQPFGKRDFCHAFFLFLTSSRPFLAPPTPNFFFSLAVREERVWRVASSSPLPSPKGLQWKGLSAYPFQKKREKKTPKNTPTHTEYYIQTQVTKKKRRRLIAPDSDSTWTIAPNFRGG</sequence>
<gene>
    <name evidence="1" type="ORF">ASPZODRAFT_738157</name>
</gene>
<evidence type="ECO:0000313" key="2">
    <source>
        <dbReference type="Proteomes" id="UP000184188"/>
    </source>
</evidence>
<dbReference type="EMBL" id="KV878347">
    <property type="protein sequence ID" value="OJJ44776.1"/>
    <property type="molecule type" value="Genomic_DNA"/>
</dbReference>
<evidence type="ECO:0000313" key="1">
    <source>
        <dbReference type="EMBL" id="OJJ44776.1"/>
    </source>
</evidence>
<keyword evidence="2" id="KW-1185">Reference proteome</keyword>
<dbReference type="RefSeq" id="XP_022579286.1">
    <property type="nucleotide sequence ID" value="XM_022729920.1"/>
</dbReference>
<proteinExistence type="predicted"/>
<dbReference type="AlphaFoldDB" id="A0A1L9SC83"/>
<accession>A0A1L9SC83</accession>
<organism evidence="1 2">
    <name type="scientific">Penicilliopsis zonata CBS 506.65</name>
    <dbReference type="NCBI Taxonomy" id="1073090"/>
    <lineage>
        <taxon>Eukaryota</taxon>
        <taxon>Fungi</taxon>
        <taxon>Dikarya</taxon>
        <taxon>Ascomycota</taxon>
        <taxon>Pezizomycotina</taxon>
        <taxon>Eurotiomycetes</taxon>
        <taxon>Eurotiomycetidae</taxon>
        <taxon>Eurotiales</taxon>
        <taxon>Aspergillaceae</taxon>
        <taxon>Penicilliopsis</taxon>
    </lineage>
</organism>
<reference evidence="2" key="1">
    <citation type="journal article" date="2017" name="Genome Biol.">
        <title>Comparative genomics reveals high biological diversity and specific adaptations in the industrially and medically important fungal genus Aspergillus.</title>
        <authorList>
            <person name="de Vries R.P."/>
            <person name="Riley R."/>
            <person name="Wiebenga A."/>
            <person name="Aguilar-Osorio G."/>
            <person name="Amillis S."/>
            <person name="Uchima C.A."/>
            <person name="Anderluh G."/>
            <person name="Asadollahi M."/>
            <person name="Askin M."/>
            <person name="Barry K."/>
            <person name="Battaglia E."/>
            <person name="Bayram O."/>
            <person name="Benocci T."/>
            <person name="Braus-Stromeyer S.A."/>
            <person name="Caldana C."/>
            <person name="Canovas D."/>
            <person name="Cerqueira G.C."/>
            <person name="Chen F."/>
            <person name="Chen W."/>
            <person name="Choi C."/>
            <person name="Clum A."/>
            <person name="Dos Santos R.A."/>
            <person name="Damasio A.R."/>
            <person name="Diallinas G."/>
            <person name="Emri T."/>
            <person name="Fekete E."/>
            <person name="Flipphi M."/>
            <person name="Freyberg S."/>
            <person name="Gallo A."/>
            <person name="Gournas C."/>
            <person name="Habgood R."/>
            <person name="Hainaut M."/>
            <person name="Harispe M.L."/>
            <person name="Henrissat B."/>
            <person name="Hilden K.S."/>
            <person name="Hope R."/>
            <person name="Hossain A."/>
            <person name="Karabika E."/>
            <person name="Karaffa L."/>
            <person name="Karanyi Z."/>
            <person name="Krasevec N."/>
            <person name="Kuo A."/>
            <person name="Kusch H."/>
            <person name="LaButti K."/>
            <person name="Lagendijk E.L."/>
            <person name="Lapidus A."/>
            <person name="Levasseur A."/>
            <person name="Lindquist E."/>
            <person name="Lipzen A."/>
            <person name="Logrieco A.F."/>
            <person name="MacCabe A."/>
            <person name="Maekelae M.R."/>
            <person name="Malavazi I."/>
            <person name="Melin P."/>
            <person name="Meyer V."/>
            <person name="Mielnichuk N."/>
            <person name="Miskei M."/>
            <person name="Molnar A.P."/>
            <person name="Mule G."/>
            <person name="Ngan C.Y."/>
            <person name="Orejas M."/>
            <person name="Orosz E."/>
            <person name="Ouedraogo J.P."/>
            <person name="Overkamp K.M."/>
            <person name="Park H.-S."/>
            <person name="Perrone G."/>
            <person name="Piumi F."/>
            <person name="Punt P.J."/>
            <person name="Ram A.F."/>
            <person name="Ramon A."/>
            <person name="Rauscher S."/>
            <person name="Record E."/>
            <person name="Riano-Pachon D.M."/>
            <person name="Robert V."/>
            <person name="Roehrig J."/>
            <person name="Ruller R."/>
            <person name="Salamov A."/>
            <person name="Salih N.S."/>
            <person name="Samson R.A."/>
            <person name="Sandor E."/>
            <person name="Sanguinetti M."/>
            <person name="Schuetze T."/>
            <person name="Sepcic K."/>
            <person name="Shelest E."/>
            <person name="Sherlock G."/>
            <person name="Sophianopoulou V."/>
            <person name="Squina F.M."/>
            <person name="Sun H."/>
            <person name="Susca A."/>
            <person name="Todd R.B."/>
            <person name="Tsang A."/>
            <person name="Unkles S.E."/>
            <person name="van de Wiele N."/>
            <person name="van Rossen-Uffink D."/>
            <person name="Oliveira J.V."/>
            <person name="Vesth T.C."/>
            <person name="Visser J."/>
            <person name="Yu J.-H."/>
            <person name="Zhou M."/>
            <person name="Andersen M.R."/>
            <person name="Archer D.B."/>
            <person name="Baker S.E."/>
            <person name="Benoit I."/>
            <person name="Brakhage A.A."/>
            <person name="Braus G.H."/>
            <person name="Fischer R."/>
            <person name="Frisvad J.C."/>
            <person name="Goldman G.H."/>
            <person name="Houbraken J."/>
            <person name="Oakley B."/>
            <person name="Pocsi I."/>
            <person name="Scazzocchio C."/>
            <person name="Seiboth B."/>
            <person name="vanKuyk P.A."/>
            <person name="Wortman J."/>
            <person name="Dyer P.S."/>
            <person name="Grigoriev I.V."/>
        </authorList>
    </citation>
    <scope>NUCLEOTIDE SEQUENCE [LARGE SCALE GENOMIC DNA]</scope>
    <source>
        <strain evidence="2">CBS 506.65</strain>
    </source>
</reference>
<name>A0A1L9SC83_9EURO</name>